<organism evidence="1">
    <name type="scientific">Lepeophtheirus salmonis</name>
    <name type="common">Salmon louse</name>
    <name type="synonym">Caligus salmonis</name>
    <dbReference type="NCBI Taxonomy" id="72036"/>
    <lineage>
        <taxon>Eukaryota</taxon>
        <taxon>Metazoa</taxon>
        <taxon>Ecdysozoa</taxon>
        <taxon>Arthropoda</taxon>
        <taxon>Crustacea</taxon>
        <taxon>Multicrustacea</taxon>
        <taxon>Hexanauplia</taxon>
        <taxon>Copepoda</taxon>
        <taxon>Siphonostomatoida</taxon>
        <taxon>Caligidae</taxon>
        <taxon>Lepeophtheirus</taxon>
    </lineage>
</organism>
<evidence type="ECO:0000313" key="1">
    <source>
        <dbReference type="EMBL" id="CDW39822.1"/>
    </source>
</evidence>
<dbReference type="EMBL" id="HACA01022461">
    <property type="protein sequence ID" value="CDW39822.1"/>
    <property type="molecule type" value="Transcribed_RNA"/>
</dbReference>
<reference evidence="1" key="1">
    <citation type="submission" date="2014-05" db="EMBL/GenBank/DDBJ databases">
        <authorList>
            <person name="Chronopoulou M."/>
        </authorList>
    </citation>
    <scope>NUCLEOTIDE SEQUENCE</scope>
    <source>
        <tissue evidence="1">Whole organism</tissue>
    </source>
</reference>
<name>A0A0K2UPM7_LEPSM</name>
<protein>
    <submittedName>
        <fullName evidence="1">Uncharacterized protein</fullName>
    </submittedName>
</protein>
<dbReference type="AlphaFoldDB" id="A0A0K2UPM7"/>
<feature type="non-terminal residue" evidence="1">
    <location>
        <position position="1"/>
    </location>
</feature>
<proteinExistence type="predicted"/>
<accession>A0A0K2UPM7</accession>
<sequence length="75" mass="8604">TTSFWLTKPIDPSRQAFEFHYTFDISQQKEGGGRSVIHDFIHGYLDGSLLWSNPFIIPVPRNIQFTCLLILSSMS</sequence>